<name>A0A1B7MJ55_9AGAM</name>
<dbReference type="AlphaFoldDB" id="A0A1B7MJ55"/>
<gene>
    <name evidence="1" type="ORF">K503DRAFT_776486</name>
</gene>
<evidence type="ECO:0000313" key="1">
    <source>
        <dbReference type="EMBL" id="OAX32608.1"/>
    </source>
</evidence>
<dbReference type="Proteomes" id="UP000092154">
    <property type="component" value="Unassembled WGS sequence"/>
</dbReference>
<keyword evidence="2" id="KW-1185">Reference proteome</keyword>
<dbReference type="EMBL" id="KV448961">
    <property type="protein sequence ID" value="OAX32608.1"/>
    <property type="molecule type" value="Genomic_DNA"/>
</dbReference>
<evidence type="ECO:0000313" key="2">
    <source>
        <dbReference type="Proteomes" id="UP000092154"/>
    </source>
</evidence>
<reference evidence="1 2" key="1">
    <citation type="submission" date="2016-06" db="EMBL/GenBank/DDBJ databases">
        <title>Comparative genomics of the ectomycorrhizal sister species Rhizopogon vinicolor and Rhizopogon vesiculosus (Basidiomycota: Boletales) reveals a divergence of the mating type B locus.</title>
        <authorList>
            <consortium name="DOE Joint Genome Institute"/>
            <person name="Mujic A.B."/>
            <person name="Kuo A."/>
            <person name="Tritt A."/>
            <person name="Lipzen A."/>
            <person name="Chen C."/>
            <person name="Johnson J."/>
            <person name="Sharma A."/>
            <person name="Barry K."/>
            <person name="Grigoriev I.V."/>
            <person name="Spatafora J.W."/>
        </authorList>
    </citation>
    <scope>NUCLEOTIDE SEQUENCE [LARGE SCALE GENOMIC DNA]</scope>
    <source>
        <strain evidence="1 2">AM-OR11-026</strain>
    </source>
</reference>
<organism evidence="1 2">
    <name type="scientific">Rhizopogon vinicolor AM-OR11-026</name>
    <dbReference type="NCBI Taxonomy" id="1314800"/>
    <lineage>
        <taxon>Eukaryota</taxon>
        <taxon>Fungi</taxon>
        <taxon>Dikarya</taxon>
        <taxon>Basidiomycota</taxon>
        <taxon>Agaricomycotina</taxon>
        <taxon>Agaricomycetes</taxon>
        <taxon>Agaricomycetidae</taxon>
        <taxon>Boletales</taxon>
        <taxon>Suillineae</taxon>
        <taxon>Rhizopogonaceae</taxon>
        <taxon>Rhizopogon</taxon>
    </lineage>
</organism>
<protein>
    <submittedName>
        <fullName evidence="1">Uncharacterized protein</fullName>
    </submittedName>
</protein>
<accession>A0A1B7MJ55</accession>
<dbReference type="OrthoDB" id="2681843at2759"/>
<dbReference type="InParanoid" id="A0A1B7MJ55"/>
<sequence length="170" mass="20088">MSSRPPKSFAHLKITPELEDNREFMGRGPFKLTRPKSQPRVQFYGYAISPHWLLEFAVQNCPDLLPDRKDKSHEYTAMQRGYELLRDWLCIYSLDRQYCFNPKGSSVPLEWIEGVNDDEPPEDLEMVEVLAVCSDREDEFERRPTQEQLDFLTKLIGNAPKWWVSCDWEE</sequence>
<proteinExistence type="predicted"/>